<comment type="caution">
    <text evidence="1">The sequence shown here is derived from an EMBL/GenBank/DDBJ whole genome shotgun (WGS) entry which is preliminary data.</text>
</comment>
<keyword evidence="2" id="KW-1185">Reference proteome</keyword>
<dbReference type="EMBL" id="MWPV01000008">
    <property type="protein sequence ID" value="OUL56033.1"/>
    <property type="molecule type" value="Genomic_DNA"/>
</dbReference>
<dbReference type="Pfam" id="PF06291">
    <property type="entry name" value="Lambda_Bor"/>
    <property type="match status" value="1"/>
</dbReference>
<protein>
    <recommendedName>
        <fullName evidence="3">Lipoprotein bor</fullName>
    </recommendedName>
</protein>
<reference evidence="1 2" key="1">
    <citation type="submission" date="2017-02" db="EMBL/GenBank/DDBJ databases">
        <title>Pseudoalteromonas ulvae TC14 Genome.</title>
        <authorList>
            <person name="Molmeret M."/>
        </authorList>
    </citation>
    <scope>NUCLEOTIDE SEQUENCE [LARGE SCALE GENOMIC DNA]</scope>
    <source>
        <strain evidence="1">TC14</strain>
    </source>
</reference>
<accession>A0A244CM37</accession>
<evidence type="ECO:0000313" key="1">
    <source>
        <dbReference type="EMBL" id="OUL56033.1"/>
    </source>
</evidence>
<evidence type="ECO:0008006" key="3">
    <source>
        <dbReference type="Google" id="ProtNLM"/>
    </source>
</evidence>
<dbReference type="InterPro" id="IPR010438">
    <property type="entry name" value="Lambda_Bor"/>
</dbReference>
<name>A0A244CM37_PSEDV</name>
<dbReference type="AlphaFoldDB" id="A0A244CM37"/>
<organism evidence="1 2">
    <name type="scientific">Pseudoalteromonas ulvae</name>
    <dbReference type="NCBI Taxonomy" id="107327"/>
    <lineage>
        <taxon>Bacteria</taxon>
        <taxon>Pseudomonadati</taxon>
        <taxon>Pseudomonadota</taxon>
        <taxon>Gammaproteobacteria</taxon>
        <taxon>Alteromonadales</taxon>
        <taxon>Pseudoalteromonadaceae</taxon>
        <taxon>Pseudoalteromonas</taxon>
    </lineage>
</organism>
<dbReference type="Proteomes" id="UP000194841">
    <property type="component" value="Unassembled WGS sequence"/>
</dbReference>
<sequence>MQTKTVLLAACLSVATGCTSIHFDNGTAQSNQAAKEQWHHNFALALYEGSEPVNLKDNCDGGQWQSVETQLSFINGLAGSAANVIAPIWYPKTVKTKCADTIVPLAVE</sequence>
<evidence type="ECO:0000313" key="2">
    <source>
        <dbReference type="Proteomes" id="UP000194841"/>
    </source>
</evidence>
<dbReference type="OrthoDB" id="6305753at2"/>
<gene>
    <name evidence="1" type="ORF">B1199_20230</name>
</gene>
<proteinExistence type="predicted"/>
<dbReference type="PROSITE" id="PS51257">
    <property type="entry name" value="PROKAR_LIPOPROTEIN"/>
    <property type="match status" value="1"/>
</dbReference>
<dbReference type="RefSeq" id="WP_086745952.1">
    <property type="nucleotide sequence ID" value="NZ_MWPV01000008.1"/>
</dbReference>